<keyword evidence="9" id="KW-1185">Reference proteome</keyword>
<dbReference type="Gene3D" id="1.10.287.470">
    <property type="entry name" value="Helix hairpin bin"/>
    <property type="match status" value="1"/>
</dbReference>
<dbReference type="InterPro" id="IPR058625">
    <property type="entry name" value="MdtA-like_BSH"/>
</dbReference>
<evidence type="ECO:0000259" key="6">
    <source>
        <dbReference type="Pfam" id="PF25944"/>
    </source>
</evidence>
<sequence>MSPYQCKTPSWRLAFLLGLLLPAACNAPQQAAAPAPQPAVGVRPAEMRGVSQSFQFVGHIKAVSKVDLRARVEGFLERVAFREGQTVKAGELLYQIEKIQFKARVDQAKANVASAEAVVTNAQLQYDRQLSLSQRQFASQSVVDQDKANLDSAKANILQMKAALTQAEVNLDYTEIRSPIDGLIGRTAYTVGNLVNPASGVLATIVSKDPIYVLFPVSVRDLELIREARREETGSPAKIEIRLRLSNGAKYPHRGVWDLTDPQVDQQTDTLIMRATAPNPDGQLIDGQFVTAEVRLRQEEPRLVIPQAALQFDQSGYYALVVDNQHKVQQRRITPGANRDADVVVTAGLQEGDNVIVDGVQKVQPGQVVQANVLAPEAKSQ</sequence>
<evidence type="ECO:0000256" key="3">
    <source>
        <dbReference type="SAM" id="SignalP"/>
    </source>
</evidence>
<feature type="domain" description="Multidrug resistance protein MdtA-like C-terminal permuted SH3" evidence="7">
    <location>
        <begin position="303"/>
        <end position="362"/>
    </location>
</feature>
<dbReference type="EMBL" id="JAATJS010000007">
    <property type="protein sequence ID" value="NIX78222.1"/>
    <property type="molecule type" value="Genomic_DNA"/>
</dbReference>
<evidence type="ECO:0000259" key="4">
    <source>
        <dbReference type="Pfam" id="PF25876"/>
    </source>
</evidence>
<comment type="similarity">
    <text evidence="2">Belongs to the membrane fusion protein (MFP) (TC 8.A.1) family.</text>
</comment>
<dbReference type="InterPro" id="IPR058626">
    <property type="entry name" value="MdtA-like_b-barrel"/>
</dbReference>
<feature type="signal peptide" evidence="3">
    <location>
        <begin position="1"/>
        <end position="31"/>
    </location>
</feature>
<organism evidence="8 9">
    <name type="scientific">Microvirga terricola</name>
    <dbReference type="NCBI Taxonomy" id="2719797"/>
    <lineage>
        <taxon>Bacteria</taxon>
        <taxon>Pseudomonadati</taxon>
        <taxon>Pseudomonadota</taxon>
        <taxon>Alphaproteobacteria</taxon>
        <taxon>Hyphomicrobiales</taxon>
        <taxon>Methylobacteriaceae</taxon>
        <taxon>Microvirga</taxon>
    </lineage>
</organism>
<comment type="subcellular location">
    <subcellularLocation>
        <location evidence="1">Cell envelope</location>
    </subcellularLocation>
</comment>
<evidence type="ECO:0000256" key="1">
    <source>
        <dbReference type="ARBA" id="ARBA00004196"/>
    </source>
</evidence>
<proteinExistence type="inferred from homology"/>
<dbReference type="Gene3D" id="2.40.420.20">
    <property type="match status" value="1"/>
</dbReference>
<feature type="domain" description="Multidrug resistance protein MdtA-like barrel-sandwich hybrid" evidence="5">
    <location>
        <begin position="65"/>
        <end position="198"/>
    </location>
</feature>
<dbReference type="Pfam" id="PF25876">
    <property type="entry name" value="HH_MFP_RND"/>
    <property type="match status" value="1"/>
</dbReference>
<evidence type="ECO:0000313" key="9">
    <source>
        <dbReference type="Proteomes" id="UP000707352"/>
    </source>
</evidence>
<dbReference type="Pfam" id="PF25967">
    <property type="entry name" value="RND-MFP_C"/>
    <property type="match status" value="1"/>
</dbReference>
<keyword evidence="3" id="KW-0732">Signal</keyword>
<protein>
    <submittedName>
        <fullName evidence="8">Efflux RND transporter periplasmic adaptor subunit</fullName>
    </submittedName>
</protein>
<dbReference type="Proteomes" id="UP000707352">
    <property type="component" value="Unassembled WGS sequence"/>
</dbReference>
<evidence type="ECO:0000259" key="5">
    <source>
        <dbReference type="Pfam" id="PF25917"/>
    </source>
</evidence>
<accession>A0ABX0VI85</accession>
<dbReference type="InterPro" id="IPR058624">
    <property type="entry name" value="MdtA-like_HH"/>
</dbReference>
<name>A0ABX0VI85_9HYPH</name>
<dbReference type="RefSeq" id="WP_167674137.1">
    <property type="nucleotide sequence ID" value="NZ_JAATJS010000007.1"/>
</dbReference>
<comment type="caution">
    <text evidence="8">The sequence shown here is derived from an EMBL/GenBank/DDBJ whole genome shotgun (WGS) entry which is preliminary data.</text>
</comment>
<feature type="domain" description="Multidrug resistance protein MdtA-like beta-barrel" evidence="6">
    <location>
        <begin position="210"/>
        <end position="296"/>
    </location>
</feature>
<gene>
    <name evidence="8" type="ORF">HB375_16630</name>
</gene>
<dbReference type="Gene3D" id="2.40.30.170">
    <property type="match status" value="1"/>
</dbReference>
<feature type="chain" id="PRO_5046206945" evidence="3">
    <location>
        <begin position="32"/>
        <end position="381"/>
    </location>
</feature>
<dbReference type="NCBIfam" id="TIGR01730">
    <property type="entry name" value="RND_mfp"/>
    <property type="match status" value="1"/>
</dbReference>
<dbReference type="InterPro" id="IPR058627">
    <property type="entry name" value="MdtA-like_C"/>
</dbReference>
<dbReference type="Gene3D" id="2.40.50.100">
    <property type="match status" value="1"/>
</dbReference>
<dbReference type="Pfam" id="PF25944">
    <property type="entry name" value="Beta-barrel_RND"/>
    <property type="match status" value="1"/>
</dbReference>
<dbReference type="PANTHER" id="PTHR30158:SF3">
    <property type="entry name" value="MULTIDRUG EFFLUX PUMP SUBUNIT ACRA-RELATED"/>
    <property type="match status" value="1"/>
</dbReference>
<dbReference type="InterPro" id="IPR006143">
    <property type="entry name" value="RND_pump_MFP"/>
</dbReference>
<evidence type="ECO:0000256" key="2">
    <source>
        <dbReference type="ARBA" id="ARBA00009477"/>
    </source>
</evidence>
<evidence type="ECO:0000313" key="8">
    <source>
        <dbReference type="EMBL" id="NIX78222.1"/>
    </source>
</evidence>
<evidence type="ECO:0000259" key="7">
    <source>
        <dbReference type="Pfam" id="PF25967"/>
    </source>
</evidence>
<dbReference type="PANTHER" id="PTHR30158">
    <property type="entry name" value="ACRA/E-RELATED COMPONENT OF DRUG EFFLUX TRANSPORTER"/>
    <property type="match status" value="1"/>
</dbReference>
<reference evidence="8 9" key="1">
    <citation type="submission" date="2020-03" db="EMBL/GenBank/DDBJ databases">
        <title>The genome sequence of Microvirga sp. c23x22.</title>
        <authorList>
            <person name="Zhang X."/>
        </authorList>
    </citation>
    <scope>NUCLEOTIDE SEQUENCE [LARGE SCALE GENOMIC DNA]</scope>
    <source>
        <strain evidence="9">c23x22</strain>
    </source>
</reference>
<feature type="domain" description="Multidrug resistance protein MdtA-like alpha-helical hairpin" evidence="4">
    <location>
        <begin position="106"/>
        <end position="174"/>
    </location>
</feature>
<dbReference type="Pfam" id="PF25917">
    <property type="entry name" value="BSH_RND"/>
    <property type="match status" value="1"/>
</dbReference>
<dbReference type="SUPFAM" id="SSF111369">
    <property type="entry name" value="HlyD-like secretion proteins"/>
    <property type="match status" value="1"/>
</dbReference>